<dbReference type="PANTHER" id="PTHR14950:SF37">
    <property type="entry name" value="ENDORIBONUCLEASE DICER"/>
    <property type="match status" value="1"/>
</dbReference>
<dbReference type="PROSITE" id="PS00517">
    <property type="entry name" value="RNASE_3_1"/>
    <property type="match status" value="1"/>
</dbReference>
<dbReference type="PROSITE" id="PS50142">
    <property type="entry name" value="RNASE_3_2"/>
    <property type="match status" value="1"/>
</dbReference>
<dbReference type="CDD" id="cd19875">
    <property type="entry name" value="DSRM_EIF2AK2-like"/>
    <property type="match status" value="1"/>
</dbReference>
<feature type="binding site" evidence="11">
    <location>
        <position position="62"/>
    </location>
    <ligand>
        <name>Mg(2+)</name>
        <dbReference type="ChEBI" id="CHEBI:18420"/>
    </ligand>
</feature>
<comment type="function">
    <text evidence="10 11">Digests double-stranded RNA. Involved in the processing of primary rRNA transcript to yield the immediate precursors to the large and small rRNAs (23S and 16S). Processes some mRNAs, and tRNAs when they are encoded in the rRNA operon. Processes pre-crRNA and tracrRNA of type II CRISPR loci if present in the organism.</text>
</comment>
<feature type="active site" evidence="11">
    <location>
        <position position="134"/>
    </location>
</feature>
<gene>
    <name evidence="11" type="primary">rnc</name>
    <name evidence="14" type="ORF">SAMN05444278_104193</name>
</gene>
<dbReference type="GO" id="GO:0004525">
    <property type="term" value="F:ribonuclease III activity"/>
    <property type="evidence" value="ECO:0007669"/>
    <property type="project" value="UniProtKB-UniRule"/>
</dbReference>
<dbReference type="RefSeq" id="WP_073192898.1">
    <property type="nucleotide sequence ID" value="NZ_FQTW01000004.1"/>
</dbReference>
<dbReference type="STRING" id="1155689.SAMN05444278_104193"/>
<dbReference type="SUPFAM" id="SSF54768">
    <property type="entry name" value="dsRNA-binding domain-like"/>
    <property type="match status" value="1"/>
</dbReference>
<dbReference type="OrthoDB" id="9805026at2"/>
<evidence type="ECO:0000256" key="6">
    <source>
        <dbReference type="ARBA" id="ARBA00022759"/>
    </source>
</evidence>
<keyword evidence="11" id="KW-0819">tRNA processing</keyword>
<comment type="similarity">
    <text evidence="2">Belongs to the ribonuclease III family.</text>
</comment>
<dbReference type="CDD" id="cd00593">
    <property type="entry name" value="RIBOc"/>
    <property type="match status" value="1"/>
</dbReference>
<keyword evidence="8 11" id="KW-0460">Magnesium</keyword>
<evidence type="ECO:0000256" key="10">
    <source>
        <dbReference type="ARBA" id="ARBA00049596"/>
    </source>
</evidence>
<keyword evidence="11" id="KW-0963">Cytoplasm</keyword>
<dbReference type="SMART" id="SM00535">
    <property type="entry name" value="RIBOc"/>
    <property type="match status" value="1"/>
</dbReference>
<keyword evidence="6 11" id="KW-0255">Endonuclease</keyword>
<dbReference type="EMBL" id="FQTW01000004">
    <property type="protein sequence ID" value="SHE71760.1"/>
    <property type="molecule type" value="Genomic_DNA"/>
</dbReference>
<feature type="domain" description="DRBM" evidence="12">
    <location>
        <begin position="173"/>
        <end position="241"/>
    </location>
</feature>
<keyword evidence="11" id="KW-0699">rRNA-binding</keyword>
<feature type="active site" evidence="11">
    <location>
        <position position="66"/>
    </location>
</feature>
<dbReference type="Gene3D" id="3.30.160.20">
    <property type="match status" value="1"/>
</dbReference>
<keyword evidence="7 11" id="KW-0378">Hydrolase</keyword>
<evidence type="ECO:0000256" key="8">
    <source>
        <dbReference type="ARBA" id="ARBA00022842"/>
    </source>
</evidence>
<dbReference type="SMART" id="SM00358">
    <property type="entry name" value="DSRM"/>
    <property type="match status" value="1"/>
</dbReference>
<comment type="cofactor">
    <cofactor evidence="11">
        <name>Mg(2+)</name>
        <dbReference type="ChEBI" id="CHEBI:18420"/>
    </cofactor>
</comment>
<dbReference type="InterPro" id="IPR011907">
    <property type="entry name" value="RNase_III"/>
</dbReference>
<dbReference type="EC" id="3.1.26.3" evidence="11"/>
<dbReference type="PROSITE" id="PS50137">
    <property type="entry name" value="DS_RBD"/>
    <property type="match status" value="1"/>
</dbReference>
<evidence type="ECO:0000256" key="5">
    <source>
        <dbReference type="ARBA" id="ARBA00022723"/>
    </source>
</evidence>
<feature type="domain" description="RNase III" evidence="13">
    <location>
        <begin position="20"/>
        <end position="145"/>
    </location>
</feature>
<dbReference type="InterPro" id="IPR036389">
    <property type="entry name" value="RNase_III_sf"/>
</dbReference>
<dbReference type="Pfam" id="PF00035">
    <property type="entry name" value="dsrm"/>
    <property type="match status" value="1"/>
</dbReference>
<organism evidence="14 15">
    <name type="scientific">Psychroflexus salarius</name>
    <dbReference type="NCBI Taxonomy" id="1155689"/>
    <lineage>
        <taxon>Bacteria</taxon>
        <taxon>Pseudomonadati</taxon>
        <taxon>Bacteroidota</taxon>
        <taxon>Flavobacteriia</taxon>
        <taxon>Flavobacteriales</taxon>
        <taxon>Flavobacteriaceae</taxon>
        <taxon>Psychroflexus</taxon>
    </lineage>
</organism>
<evidence type="ECO:0000256" key="2">
    <source>
        <dbReference type="ARBA" id="ARBA00010183"/>
    </source>
</evidence>
<comment type="subunit">
    <text evidence="11">Homodimer.</text>
</comment>
<evidence type="ECO:0000313" key="14">
    <source>
        <dbReference type="EMBL" id="SHE71760.1"/>
    </source>
</evidence>
<evidence type="ECO:0000259" key="12">
    <source>
        <dbReference type="PROSITE" id="PS50137"/>
    </source>
</evidence>
<dbReference type="HAMAP" id="MF_00104">
    <property type="entry name" value="RNase_III"/>
    <property type="match status" value="1"/>
</dbReference>
<evidence type="ECO:0000256" key="7">
    <source>
        <dbReference type="ARBA" id="ARBA00022801"/>
    </source>
</evidence>
<evidence type="ECO:0000256" key="1">
    <source>
        <dbReference type="ARBA" id="ARBA00000109"/>
    </source>
</evidence>
<keyword evidence="5 11" id="KW-0479">Metal-binding</keyword>
<dbReference type="GO" id="GO:0006397">
    <property type="term" value="P:mRNA processing"/>
    <property type="evidence" value="ECO:0007669"/>
    <property type="project" value="UniProtKB-UniRule"/>
</dbReference>
<feature type="binding site" evidence="11">
    <location>
        <position position="131"/>
    </location>
    <ligand>
        <name>Mg(2+)</name>
        <dbReference type="ChEBI" id="CHEBI:18420"/>
    </ligand>
</feature>
<comment type="subcellular location">
    <subcellularLocation>
        <location evidence="11">Cytoplasm</location>
    </subcellularLocation>
</comment>
<evidence type="ECO:0000256" key="4">
    <source>
        <dbReference type="ARBA" id="ARBA00022722"/>
    </source>
</evidence>
<dbReference type="PANTHER" id="PTHR14950">
    <property type="entry name" value="DICER-RELATED"/>
    <property type="match status" value="1"/>
</dbReference>
<dbReference type="AlphaFoldDB" id="A0A1M4VSE4"/>
<evidence type="ECO:0000256" key="3">
    <source>
        <dbReference type="ARBA" id="ARBA00022664"/>
    </source>
</evidence>
<evidence type="ECO:0000256" key="11">
    <source>
        <dbReference type="HAMAP-Rule" id="MF_00104"/>
    </source>
</evidence>
<sequence length="250" mass="28840">MNFLQNLLSKSRSEANGIFFASLEKILGFKPKASNYYLRAFTHRSMQEKNEFGHPVNYERLEFLGDAVLSTVISTYLFENSPDGNEGYLTVMRSKIVSRKNLNQIGHDLGLVDLLITNMPEHQHGKNISGNLFEALIGAIYLDRGFKFTEKFIQKHLISAYVNLSELEKKVTSYKSLIIKWCQKHKFEFDFCTKADDGKDHEKHFSVCFYINNELVSKARETSKKRAEEKAAKRAYYALQNKIESKSLNI</sequence>
<dbReference type="InterPro" id="IPR014720">
    <property type="entry name" value="dsRBD_dom"/>
</dbReference>
<dbReference type="Pfam" id="PF14622">
    <property type="entry name" value="Ribonucleas_3_3"/>
    <property type="match status" value="1"/>
</dbReference>
<keyword evidence="3 11" id="KW-0507">mRNA processing</keyword>
<evidence type="ECO:0000256" key="9">
    <source>
        <dbReference type="ARBA" id="ARBA00022884"/>
    </source>
</evidence>
<keyword evidence="15" id="KW-1185">Reference proteome</keyword>
<reference evidence="14 15" key="1">
    <citation type="submission" date="2016-11" db="EMBL/GenBank/DDBJ databases">
        <authorList>
            <person name="Jaros S."/>
            <person name="Januszkiewicz K."/>
            <person name="Wedrychowicz H."/>
        </authorList>
    </citation>
    <scope>NUCLEOTIDE SEQUENCE [LARGE SCALE GENOMIC DNA]</scope>
    <source>
        <strain evidence="14 15">DSM 25661</strain>
    </source>
</reference>
<name>A0A1M4VSE4_9FLAO</name>
<evidence type="ECO:0000313" key="15">
    <source>
        <dbReference type="Proteomes" id="UP000184462"/>
    </source>
</evidence>
<protein>
    <recommendedName>
        <fullName evidence="11">Ribonuclease 3</fullName>
        <ecNumber evidence="11">3.1.26.3</ecNumber>
    </recommendedName>
    <alternativeName>
        <fullName evidence="11">Ribonuclease III</fullName>
        <shortName evidence="11">RNase III</shortName>
    </alternativeName>
</protein>
<comment type="catalytic activity">
    <reaction evidence="1 11">
        <text>Endonucleolytic cleavage to 5'-phosphomonoester.</text>
        <dbReference type="EC" id="3.1.26.3"/>
    </reaction>
</comment>
<dbReference type="NCBIfam" id="TIGR02191">
    <property type="entry name" value="RNaseIII"/>
    <property type="match status" value="1"/>
</dbReference>
<dbReference type="GO" id="GO:0046872">
    <property type="term" value="F:metal ion binding"/>
    <property type="evidence" value="ECO:0007669"/>
    <property type="project" value="UniProtKB-KW"/>
</dbReference>
<keyword evidence="4 11" id="KW-0540">Nuclease</keyword>
<keyword evidence="11" id="KW-0698">rRNA processing</keyword>
<dbReference type="Gene3D" id="1.10.1520.10">
    <property type="entry name" value="Ribonuclease III domain"/>
    <property type="match status" value="1"/>
</dbReference>
<dbReference type="GO" id="GO:0008033">
    <property type="term" value="P:tRNA processing"/>
    <property type="evidence" value="ECO:0007669"/>
    <property type="project" value="UniProtKB-KW"/>
</dbReference>
<dbReference type="SUPFAM" id="SSF69065">
    <property type="entry name" value="RNase III domain-like"/>
    <property type="match status" value="1"/>
</dbReference>
<dbReference type="Proteomes" id="UP000184462">
    <property type="component" value="Unassembled WGS sequence"/>
</dbReference>
<feature type="binding site" evidence="11">
    <location>
        <position position="134"/>
    </location>
    <ligand>
        <name>Mg(2+)</name>
        <dbReference type="ChEBI" id="CHEBI:18420"/>
    </ligand>
</feature>
<evidence type="ECO:0000259" key="13">
    <source>
        <dbReference type="PROSITE" id="PS50142"/>
    </source>
</evidence>
<dbReference type="GO" id="GO:0005737">
    <property type="term" value="C:cytoplasm"/>
    <property type="evidence" value="ECO:0007669"/>
    <property type="project" value="UniProtKB-SubCell"/>
</dbReference>
<proteinExistence type="inferred from homology"/>
<dbReference type="GO" id="GO:0019843">
    <property type="term" value="F:rRNA binding"/>
    <property type="evidence" value="ECO:0007669"/>
    <property type="project" value="UniProtKB-KW"/>
</dbReference>
<keyword evidence="9 11" id="KW-0694">RNA-binding</keyword>
<dbReference type="InterPro" id="IPR000999">
    <property type="entry name" value="RNase_III_dom"/>
</dbReference>
<accession>A0A1M4VSE4</accession>
<dbReference type="GO" id="GO:0006364">
    <property type="term" value="P:rRNA processing"/>
    <property type="evidence" value="ECO:0007669"/>
    <property type="project" value="UniProtKB-UniRule"/>
</dbReference>